<organism evidence="3 4">
    <name type="scientific">Iodidimonas nitroreducens</name>
    <dbReference type="NCBI Taxonomy" id="1236968"/>
    <lineage>
        <taxon>Bacteria</taxon>
        <taxon>Pseudomonadati</taxon>
        <taxon>Pseudomonadota</taxon>
        <taxon>Alphaproteobacteria</taxon>
        <taxon>Iodidimonadales</taxon>
        <taxon>Iodidimonadaceae</taxon>
        <taxon>Iodidimonas</taxon>
    </lineage>
</organism>
<evidence type="ECO:0000256" key="1">
    <source>
        <dbReference type="SAM" id="MobiDB-lite"/>
    </source>
</evidence>
<sequence>MGAVALLVAMLFCAAPLSAQTPPESEPQAELQTDVQTDGDSEPQTEPQNQGAEGRYYLGGPRLEPSPGEQRKADAQKAPTSILIGPYVPPRSIPSPAFTSSESQRDGEQPDAENSLTEQSVTEQTFVEQDISIDSLDRLDPAAIGVWVDEAEPAFPVTIWEGSPRALLSTLLPALPAESASPPVRALMRRLLLSPAILPPLPVAAEGAPENSESVPSLIEARLERLYAMGRVEDFLALANELPKGETGAIEAPIETLAITRMHSDALLAIGDYDQACTLANDAISRSGAAYWLRITALCAALDDQIPAARFKLALLADSNEADPAFFSLMEKLLTQDNTQNAAQNARQNARMGDGIAATSALDPALFALARLTQSRLAADLALRAPPLLLDKVARLPGYEPETQLHLALRAARHGFVDGPLIAAAFAAIPFDEAQRAGVFSSLEAANNPASAPDATTDSSTDSDPETAADHLVSGLKLDALLWQFAAEAKTPAERARWIEIAFQHGRKAGRARAMAAALSGPLDALDASMSLAGYADSMGRVHLLNGQPEQALGWYEAARIAADAGNADALRAQKALWALILIADADPSMGFEAALLDQWLASADEARADLLLSILYELGYSLETADTRPLWLATAPARTGPSAFLWRQMVEAIREQRLGESLLTSLVAIRHSGGIDGLSAPVLATILAALREANLKPYARDLALDVLLTQND</sequence>
<dbReference type="Proteomes" id="UP000324996">
    <property type="component" value="Unassembled WGS sequence"/>
</dbReference>
<feature type="signal peptide" evidence="2">
    <location>
        <begin position="1"/>
        <end position="19"/>
    </location>
</feature>
<feature type="chain" id="PRO_5022937168" description="Antifreeze glycopeptide polyprotein" evidence="2">
    <location>
        <begin position="20"/>
        <end position="713"/>
    </location>
</feature>
<proteinExistence type="predicted"/>
<keyword evidence="2" id="KW-0732">Signal</keyword>
<protein>
    <recommendedName>
        <fullName evidence="5">Antifreeze glycopeptide polyprotein</fullName>
    </recommendedName>
</protein>
<feature type="compositionally biased region" description="Low complexity" evidence="1">
    <location>
        <begin position="449"/>
        <end position="460"/>
    </location>
</feature>
<evidence type="ECO:0008006" key="5">
    <source>
        <dbReference type="Google" id="ProtNLM"/>
    </source>
</evidence>
<reference evidence="3 4" key="1">
    <citation type="submission" date="2019-09" db="EMBL/GenBank/DDBJ databases">
        <title>NBRP : Genome information of microbial organism related human and environment.</title>
        <authorList>
            <person name="Hattori M."/>
            <person name="Oshima K."/>
            <person name="Inaba H."/>
            <person name="Suda W."/>
            <person name="Sakamoto M."/>
            <person name="Iino T."/>
            <person name="Kitahara M."/>
            <person name="Oshida Y."/>
            <person name="Iida T."/>
            <person name="Kudo T."/>
            <person name="Itoh T."/>
            <person name="Ohkuma M."/>
        </authorList>
    </citation>
    <scope>NUCLEOTIDE SEQUENCE [LARGE SCALE GENOMIC DNA]</scope>
    <source>
        <strain evidence="3 4">Q-1</strain>
    </source>
</reference>
<feature type="region of interest" description="Disordered" evidence="1">
    <location>
        <begin position="446"/>
        <end position="468"/>
    </location>
</feature>
<gene>
    <name evidence="3" type="ORF">JCM17846_31010</name>
</gene>
<comment type="caution">
    <text evidence="3">The sequence shown here is derived from an EMBL/GenBank/DDBJ whole genome shotgun (WGS) entry which is preliminary data.</text>
</comment>
<dbReference type="AlphaFoldDB" id="A0A5A7NED3"/>
<name>A0A5A7NED3_9PROT</name>
<dbReference type="EMBL" id="BKCN01000024">
    <property type="protein sequence ID" value="GER05419.1"/>
    <property type="molecule type" value="Genomic_DNA"/>
</dbReference>
<accession>A0A5A7NED3</accession>
<evidence type="ECO:0000256" key="2">
    <source>
        <dbReference type="SAM" id="SignalP"/>
    </source>
</evidence>
<evidence type="ECO:0000313" key="3">
    <source>
        <dbReference type="EMBL" id="GER05419.1"/>
    </source>
</evidence>
<evidence type="ECO:0000313" key="4">
    <source>
        <dbReference type="Proteomes" id="UP000324996"/>
    </source>
</evidence>
<feature type="region of interest" description="Disordered" evidence="1">
    <location>
        <begin position="19"/>
        <end position="120"/>
    </location>
</feature>
<keyword evidence="4" id="KW-1185">Reference proteome</keyword>